<evidence type="ECO:0000259" key="1">
    <source>
        <dbReference type="PROSITE" id="PS50878"/>
    </source>
</evidence>
<dbReference type="InterPro" id="IPR058913">
    <property type="entry name" value="Integrase_dom_put"/>
</dbReference>
<keyword evidence="2" id="KW-0548">Nucleotidyltransferase</keyword>
<accession>A0A2B4RSQ0</accession>
<dbReference type="STRING" id="50429.A0A2B4RSQ0"/>
<feature type="domain" description="Reverse transcriptase" evidence="1">
    <location>
        <begin position="469"/>
        <end position="736"/>
    </location>
</feature>
<comment type="caution">
    <text evidence="2">The sequence shown here is derived from an EMBL/GenBank/DDBJ whole genome shotgun (WGS) entry which is preliminary data.</text>
</comment>
<dbReference type="AlphaFoldDB" id="A0A2B4RSQ0"/>
<dbReference type="CDD" id="cd01650">
    <property type="entry name" value="RT_nLTR_like"/>
    <property type="match status" value="1"/>
</dbReference>
<organism evidence="2 3">
    <name type="scientific">Stylophora pistillata</name>
    <name type="common">Smooth cauliflower coral</name>
    <dbReference type="NCBI Taxonomy" id="50429"/>
    <lineage>
        <taxon>Eukaryota</taxon>
        <taxon>Metazoa</taxon>
        <taxon>Cnidaria</taxon>
        <taxon>Anthozoa</taxon>
        <taxon>Hexacorallia</taxon>
        <taxon>Scleractinia</taxon>
        <taxon>Astrocoeniina</taxon>
        <taxon>Pocilloporidae</taxon>
        <taxon>Stylophora</taxon>
    </lineage>
</organism>
<dbReference type="EMBL" id="LSMT01000309">
    <property type="protein sequence ID" value="PFX20631.1"/>
    <property type="molecule type" value="Genomic_DNA"/>
</dbReference>
<proteinExistence type="predicted"/>
<dbReference type="GO" id="GO:0003964">
    <property type="term" value="F:RNA-directed DNA polymerase activity"/>
    <property type="evidence" value="ECO:0007669"/>
    <property type="project" value="UniProtKB-KW"/>
</dbReference>
<keyword evidence="3" id="KW-1185">Reference proteome</keyword>
<dbReference type="OrthoDB" id="5959732at2759"/>
<dbReference type="Pfam" id="PF24764">
    <property type="entry name" value="rva_4"/>
    <property type="match status" value="1"/>
</dbReference>
<gene>
    <name evidence="2" type="primary">pol</name>
    <name evidence="2" type="ORF">AWC38_SpisGene14905</name>
</gene>
<keyword evidence="2" id="KW-0695">RNA-directed DNA polymerase</keyword>
<name>A0A2B4RSQ0_STYPI</name>
<dbReference type="Pfam" id="PF00078">
    <property type="entry name" value="RVT_1"/>
    <property type="match status" value="1"/>
</dbReference>
<dbReference type="PROSITE" id="PS50878">
    <property type="entry name" value="RT_POL"/>
    <property type="match status" value="1"/>
</dbReference>
<dbReference type="PANTHER" id="PTHR47510:SF3">
    <property type="entry name" value="ENDO_EXONUCLEASE_PHOSPHATASE DOMAIN-CONTAINING PROTEIN"/>
    <property type="match status" value="1"/>
</dbReference>
<sequence>MAESVEVNLEDEYFELPEDDEEGLIRYYFFGGFECEEIRLFLLKNHDIQMSLSTSKRRIKSYGLKRKRPDYNIDDARASIESIIDGHGCLLGYRSVWHALQLRGTRVQRIVVQELFREMDPESSELRKGRRLRRRIYLNPGPNCTWHCDGYGKLKPFGFPIHGCIDGWNRKIMWLYITRSNNQPNNVAAYYLDAVEGYGGCPVDLVTDLGTENGIMGGIQSFFRDDPDSHRYVPSPRNQRIEGWTKQQPHFGVHVILDSAPNNDHHSRQLCDIITAGLDAIMPAVKSKVHLNDPPWITPEFKTLIAKRQQAFMSGDLASFRRLRNTVNRERKTLRERPFASKVEHLKNTKPSQWWGEVKRIAGMTPASGSDSLRSLLHVEGLDHHLPDRDVANAINSAFLDQMNSFSPLDATPPFAANLVVVTISELDVLTAIRKLNPRKATGLDGIPSWVFREYADFIAQPVTSILNCSFAEQQLPPSWKLADVVPIPKQKPVEVIKKHLRPISLTPIISKLAEDFVVSAFIGPTVLKIIDPDQFGALPKFSTALALTSMLHHWTRATDGTGSGVRVVLFDYRKAFDYIDHQLLTHKIYSLDIPRGVARWVVDFLVHRYQRVKLSADCFSEWGPAPAGVPQGTKLGPWLFLLMINDLRIPQVQTWKYVDDTTAAEIVPRNAFGDAQTVVKVVEDWSKAQKMQLNADKCKVMVIDYKRQKHHFTPLLVDGKELETVESARILGVTISCDLKWNNHINDVIKRANKRLYFLVLLKRARVPADDIINFYCTTIRPVLEYCAQIFHHALPAYLSDDIERVQRRALSIISPELSYHDSLERHGLASLYDRRMKLFVIAKGVL</sequence>
<keyword evidence="2" id="KW-0808">Transferase</keyword>
<dbReference type="Proteomes" id="UP000225706">
    <property type="component" value="Unassembled WGS sequence"/>
</dbReference>
<protein>
    <submittedName>
        <fullName evidence="2">RNA-directed DNA polymerase from mobile element jockey</fullName>
    </submittedName>
</protein>
<dbReference type="InterPro" id="IPR043502">
    <property type="entry name" value="DNA/RNA_pol_sf"/>
</dbReference>
<evidence type="ECO:0000313" key="3">
    <source>
        <dbReference type="Proteomes" id="UP000225706"/>
    </source>
</evidence>
<evidence type="ECO:0000313" key="2">
    <source>
        <dbReference type="EMBL" id="PFX20631.1"/>
    </source>
</evidence>
<dbReference type="InterPro" id="IPR000477">
    <property type="entry name" value="RT_dom"/>
</dbReference>
<reference evidence="3" key="1">
    <citation type="journal article" date="2017" name="bioRxiv">
        <title>Comparative analysis of the genomes of Stylophora pistillata and Acropora digitifera provides evidence for extensive differences between species of corals.</title>
        <authorList>
            <person name="Voolstra C.R."/>
            <person name="Li Y."/>
            <person name="Liew Y.J."/>
            <person name="Baumgarten S."/>
            <person name="Zoccola D."/>
            <person name="Flot J.-F."/>
            <person name="Tambutte S."/>
            <person name="Allemand D."/>
            <person name="Aranda M."/>
        </authorList>
    </citation>
    <scope>NUCLEOTIDE SEQUENCE [LARGE SCALE GENOMIC DNA]</scope>
</reference>
<dbReference type="SUPFAM" id="SSF56672">
    <property type="entry name" value="DNA/RNA polymerases"/>
    <property type="match status" value="1"/>
</dbReference>
<dbReference type="PANTHER" id="PTHR47510">
    <property type="entry name" value="REVERSE TRANSCRIPTASE DOMAIN-CONTAINING PROTEIN"/>
    <property type="match status" value="1"/>
</dbReference>